<keyword evidence="3" id="KW-0227">DNA damage</keyword>
<dbReference type="Gene3D" id="2.40.290.10">
    <property type="match status" value="1"/>
</dbReference>
<dbReference type="HAMAP" id="MF_01875">
    <property type="entry name" value="Prokaryotic_Ku"/>
    <property type="match status" value="1"/>
</dbReference>
<dbReference type="CDD" id="cd00789">
    <property type="entry name" value="KU_like"/>
    <property type="match status" value="1"/>
</dbReference>
<sequence length="340" mass="37562">MARAIWTGSITFGLVSIPVGLHTATGDHTVHFHQFERGTSDRVRNKRVNERTGDEVEFDDIVKGADVGDGEHVVIDPEELDAIAPGRSRNLEISDFVELSDIDPIWYQRTYRLAPTEEQYARPYALLRRAMEETGRAGIGTFVMRGKEYLAAVRPDGDLLVLQTLFFADEVRDTDDLDVPGRVEVKGKELQMATSLIDSMSTDWDPTRYRDTYRDRVEKLIEDKVAGNETVVEAEPPDATEMSDLLAALERSVEQARGRTPGTGRKKAPGKKTPGTKSPGKKPPQKQTARKKAAGKKTGKAPDIDGATKTELTALAKKLDIRGRSSMTRDELAAAVRKAS</sequence>
<dbReference type="PIRSF" id="PIRSF006493">
    <property type="entry name" value="Prok_Ku"/>
    <property type="match status" value="1"/>
</dbReference>
<reference evidence="6 7" key="1">
    <citation type="submission" date="2019-07" db="EMBL/GenBank/DDBJ databases">
        <title>Whole genome shotgun sequence of Pseudonocardia sulfidoxydans NBRC 16205.</title>
        <authorList>
            <person name="Hosoyama A."/>
            <person name="Uohara A."/>
            <person name="Ohji S."/>
            <person name="Ichikawa N."/>
        </authorList>
    </citation>
    <scope>NUCLEOTIDE SEQUENCE [LARGE SCALE GENOMIC DNA]</scope>
    <source>
        <strain evidence="6 7">NBRC 16205</strain>
    </source>
</reference>
<dbReference type="SUPFAM" id="SSF100939">
    <property type="entry name" value="SPOC domain-like"/>
    <property type="match status" value="1"/>
</dbReference>
<evidence type="ECO:0000313" key="7">
    <source>
        <dbReference type="Proteomes" id="UP000321685"/>
    </source>
</evidence>
<keyword evidence="3" id="KW-0234">DNA repair</keyword>
<keyword evidence="7" id="KW-1185">Reference proteome</keyword>
<dbReference type="InterPro" id="IPR006164">
    <property type="entry name" value="DNA_bd_Ku70/Ku80"/>
</dbReference>
<keyword evidence="2 3" id="KW-0233">DNA recombination</keyword>
<evidence type="ECO:0000313" key="6">
    <source>
        <dbReference type="EMBL" id="GEL22901.1"/>
    </source>
</evidence>
<gene>
    <name evidence="3 6" type="primary">ku</name>
    <name evidence="6" type="ORF">PSU4_18550</name>
</gene>
<dbReference type="InterPro" id="IPR009187">
    <property type="entry name" value="Prok_Ku"/>
</dbReference>
<evidence type="ECO:0000259" key="5">
    <source>
        <dbReference type="SMART" id="SM00559"/>
    </source>
</evidence>
<dbReference type="OrthoDB" id="9795084at2"/>
<dbReference type="SMART" id="SM00559">
    <property type="entry name" value="Ku78"/>
    <property type="match status" value="1"/>
</dbReference>
<keyword evidence="1 3" id="KW-0238">DNA-binding</keyword>
<dbReference type="NCBIfam" id="TIGR02772">
    <property type="entry name" value="Ku_bact"/>
    <property type="match status" value="1"/>
</dbReference>
<dbReference type="GO" id="GO:0003690">
    <property type="term" value="F:double-stranded DNA binding"/>
    <property type="evidence" value="ECO:0007669"/>
    <property type="project" value="UniProtKB-UniRule"/>
</dbReference>
<dbReference type="InterPro" id="IPR016194">
    <property type="entry name" value="SPOC-like_C_dom_sf"/>
</dbReference>
<evidence type="ECO:0000256" key="2">
    <source>
        <dbReference type="ARBA" id="ARBA00023172"/>
    </source>
</evidence>
<dbReference type="AlphaFoldDB" id="A0A511DDM6"/>
<dbReference type="PANTHER" id="PTHR41251:SF1">
    <property type="entry name" value="NON-HOMOLOGOUS END JOINING PROTEIN KU"/>
    <property type="match status" value="1"/>
</dbReference>
<name>A0A511DDM6_9PSEU</name>
<comment type="caution">
    <text evidence="6">The sequence shown here is derived from an EMBL/GenBank/DDBJ whole genome shotgun (WGS) entry which is preliminary data.</text>
</comment>
<dbReference type="Proteomes" id="UP000321685">
    <property type="component" value="Unassembled WGS sequence"/>
</dbReference>
<dbReference type="EMBL" id="BJVJ01000013">
    <property type="protein sequence ID" value="GEL22901.1"/>
    <property type="molecule type" value="Genomic_DNA"/>
</dbReference>
<feature type="region of interest" description="Disordered" evidence="4">
    <location>
        <begin position="253"/>
        <end position="340"/>
    </location>
</feature>
<evidence type="ECO:0000256" key="1">
    <source>
        <dbReference type="ARBA" id="ARBA00023125"/>
    </source>
</evidence>
<accession>A0A511DDM6</accession>
<feature type="compositionally biased region" description="Basic residues" evidence="4">
    <location>
        <begin position="279"/>
        <end position="299"/>
    </location>
</feature>
<dbReference type="Pfam" id="PF02735">
    <property type="entry name" value="Ku"/>
    <property type="match status" value="1"/>
</dbReference>
<comment type="function">
    <text evidence="3">With LigD forms a non-homologous end joining (NHEJ) DNA repair enzyme, which repairs dsDNA breaks with reduced fidelity. Binds linear dsDNA with 5'- and 3'- overhangs but not closed circular dsDNA nor ssDNA. Recruits and stimulates the ligase activity of LigD.</text>
</comment>
<feature type="compositionally biased region" description="Basic and acidic residues" evidence="4">
    <location>
        <begin position="317"/>
        <end position="332"/>
    </location>
</feature>
<evidence type="ECO:0000256" key="3">
    <source>
        <dbReference type="HAMAP-Rule" id="MF_01875"/>
    </source>
</evidence>
<comment type="subunit">
    <text evidence="3">Homodimer. Interacts with LigD.</text>
</comment>
<dbReference type="GO" id="GO:0006303">
    <property type="term" value="P:double-strand break repair via nonhomologous end joining"/>
    <property type="evidence" value="ECO:0007669"/>
    <property type="project" value="UniProtKB-UniRule"/>
</dbReference>
<protein>
    <recommendedName>
        <fullName evidence="3">Non-homologous end joining protein Ku</fullName>
    </recommendedName>
</protein>
<feature type="domain" description="Ku" evidence="5">
    <location>
        <begin position="53"/>
        <end position="182"/>
    </location>
</feature>
<evidence type="ECO:0000256" key="4">
    <source>
        <dbReference type="SAM" id="MobiDB-lite"/>
    </source>
</evidence>
<organism evidence="6 7">
    <name type="scientific">Pseudonocardia sulfidoxydans NBRC 16205</name>
    <dbReference type="NCBI Taxonomy" id="1223511"/>
    <lineage>
        <taxon>Bacteria</taxon>
        <taxon>Bacillati</taxon>
        <taxon>Actinomycetota</taxon>
        <taxon>Actinomycetes</taxon>
        <taxon>Pseudonocardiales</taxon>
        <taxon>Pseudonocardiaceae</taxon>
        <taxon>Pseudonocardia</taxon>
    </lineage>
</organism>
<proteinExistence type="inferred from homology"/>
<comment type="similarity">
    <text evidence="3">Belongs to the prokaryotic Ku family.</text>
</comment>
<dbReference type="GO" id="GO:0006310">
    <property type="term" value="P:DNA recombination"/>
    <property type="evidence" value="ECO:0007669"/>
    <property type="project" value="UniProtKB-KW"/>
</dbReference>
<dbReference type="PANTHER" id="PTHR41251">
    <property type="entry name" value="NON-HOMOLOGOUS END JOINING PROTEIN KU"/>
    <property type="match status" value="1"/>
</dbReference>
<dbReference type="RefSeq" id="WP_147104984.1">
    <property type="nucleotide sequence ID" value="NZ_BJVJ01000013.1"/>
</dbReference>